<reference evidence="2" key="1">
    <citation type="journal article" date="2023" name="Insect Mol. Biol.">
        <title>Genome sequencing provides insights into the evolution of gene families encoding plant cell wall-degrading enzymes in longhorned beetles.</title>
        <authorList>
            <person name="Shin N.R."/>
            <person name="Okamura Y."/>
            <person name="Kirsch R."/>
            <person name="Pauchet Y."/>
        </authorList>
    </citation>
    <scope>NUCLEOTIDE SEQUENCE</scope>
    <source>
        <strain evidence="2">AMC_N1</strain>
    </source>
</reference>
<gene>
    <name evidence="2" type="ORF">NQ318_004813</name>
</gene>
<keyword evidence="3" id="KW-1185">Reference proteome</keyword>
<dbReference type="Proteomes" id="UP001162162">
    <property type="component" value="Unassembled WGS sequence"/>
</dbReference>
<protein>
    <submittedName>
        <fullName evidence="2">Uncharacterized protein</fullName>
    </submittedName>
</protein>
<dbReference type="PANTHER" id="PTHR10656">
    <property type="entry name" value="CELL FATE DETERMINING PROTEIN MAB21-RELATED"/>
    <property type="match status" value="1"/>
</dbReference>
<evidence type="ECO:0000256" key="1">
    <source>
        <dbReference type="SAM" id="MobiDB-lite"/>
    </source>
</evidence>
<evidence type="ECO:0000313" key="3">
    <source>
        <dbReference type="Proteomes" id="UP001162162"/>
    </source>
</evidence>
<name>A0AAV8Z016_9CUCU</name>
<dbReference type="Gene3D" id="1.10.1410.40">
    <property type="match status" value="1"/>
</dbReference>
<dbReference type="EMBL" id="JAPWTK010000023">
    <property type="protein sequence ID" value="KAJ8957334.1"/>
    <property type="molecule type" value="Genomic_DNA"/>
</dbReference>
<organism evidence="2 3">
    <name type="scientific">Aromia moschata</name>
    <dbReference type="NCBI Taxonomy" id="1265417"/>
    <lineage>
        <taxon>Eukaryota</taxon>
        <taxon>Metazoa</taxon>
        <taxon>Ecdysozoa</taxon>
        <taxon>Arthropoda</taxon>
        <taxon>Hexapoda</taxon>
        <taxon>Insecta</taxon>
        <taxon>Pterygota</taxon>
        <taxon>Neoptera</taxon>
        <taxon>Endopterygota</taxon>
        <taxon>Coleoptera</taxon>
        <taxon>Polyphaga</taxon>
        <taxon>Cucujiformia</taxon>
        <taxon>Chrysomeloidea</taxon>
        <taxon>Cerambycidae</taxon>
        <taxon>Cerambycinae</taxon>
        <taxon>Callichromatini</taxon>
        <taxon>Aromia</taxon>
    </lineage>
</organism>
<dbReference type="AlphaFoldDB" id="A0AAV8Z016"/>
<accession>A0AAV8Z016</accession>
<proteinExistence type="predicted"/>
<comment type="caution">
    <text evidence="2">The sequence shown here is derived from an EMBL/GenBank/DDBJ whole genome shotgun (WGS) entry which is preliminary data.</text>
</comment>
<feature type="compositionally biased region" description="Polar residues" evidence="1">
    <location>
        <begin position="699"/>
        <end position="713"/>
    </location>
</feature>
<sequence length="917" mass="105084">MRLFIIPELFNFVVLNEKKTWLLAKSVTERLIQRLLCGAGMLDPRFSSKYLICDTNQSSNNVSNKLEYMIRLDCLSTPSLYESDIRPKYSIIETDSDYPAAYARMRLHTSAFKIWGDYTNSNGYLRRDKVQARLVELLALAATKDVPSSPLHVDESVCCGVPGKVVDSASLYSILHIPPHQHVYYGPGGNVPRFPDPRDFRLAIVDEPKGIRIRVEFLSPALSSISLDVRLLVAIGIDAWPSSTDFPSRICLGHSDCLLYHQAAQTGMYLVGYGVQSSAWQIRMPAAEYVLLNHYGPNSTTLTVLDVLYSIMDDIDNSRRIGKQQISYKILSKYIFRTLLLEELEQNSRSPLTNMLNWSPIYLSTHVLKLLDRVIPRLHAEKQPNYFFGNANLMVNPGHLSDDDFTIEANNVRGNDGNEEFNMDVLAQESEINLLHKWKDIVDGLLPPAGTRGRRFCFAGSKNKLEIAHTQYTISQLEYIGLLLNKMLNVRQHVLQGDTTMTDDQLRVEELEHENPLEDLIFILVTIMDQARDRYLFTQTNPAIVKNAPKIKCSYNTYTSKLVEQMRRDNELQNFNFDDDLVLVKVILKWLYRAMDQNKRYLGPILRPYLNNLFATSHAVSWHMDFIKDRMKNDEIESLGAFAELVNSDRVTPAQGLVDFVNRDKTWARSMLSMVEKNTLRVVFVSDRGIVHRHILSLPPQQTKNNQNGSKTLESPKVKKETREQKTLPSRNYFNTILKGRIDEEEDITPQHNSLRNASPLNLILSKRHRRGEHRGGGDIFEALKSMQKLNTFQEVASNLPQEDRAQISDLIQSIHTAKSKRYHAKKWSETIPQLNYRNKLSPNCEAIQKYTPKEESAGIRLREDTEAKFQLKDAISTPSLIGSCRAARIREDNSVFLLQDSFRIRSMLTKNESFKY</sequence>
<evidence type="ECO:0000313" key="2">
    <source>
        <dbReference type="EMBL" id="KAJ8957334.1"/>
    </source>
</evidence>
<dbReference type="PANTHER" id="PTHR10656:SF70">
    <property type="entry name" value="PROTEIN MAB-21-RELATED"/>
    <property type="match status" value="1"/>
</dbReference>
<feature type="compositionally biased region" description="Basic and acidic residues" evidence="1">
    <location>
        <begin position="714"/>
        <end position="726"/>
    </location>
</feature>
<feature type="region of interest" description="Disordered" evidence="1">
    <location>
        <begin position="696"/>
        <end position="730"/>
    </location>
</feature>